<reference evidence="2 3" key="1">
    <citation type="journal article" date="2006" name="Nature">
        <title>Global trends of whole-genome duplications revealed by the ciliate Paramecium tetraurelia.</title>
        <authorList>
            <consortium name="Genoscope"/>
            <person name="Aury J.-M."/>
            <person name="Jaillon O."/>
            <person name="Duret L."/>
            <person name="Noel B."/>
            <person name="Jubin C."/>
            <person name="Porcel B.M."/>
            <person name="Segurens B."/>
            <person name="Daubin V."/>
            <person name="Anthouard V."/>
            <person name="Aiach N."/>
            <person name="Arnaiz O."/>
            <person name="Billaut A."/>
            <person name="Beisson J."/>
            <person name="Blanc I."/>
            <person name="Bouhouche K."/>
            <person name="Camara F."/>
            <person name="Duharcourt S."/>
            <person name="Guigo R."/>
            <person name="Gogendeau D."/>
            <person name="Katinka M."/>
            <person name="Keller A.-M."/>
            <person name="Kissmehl R."/>
            <person name="Klotz C."/>
            <person name="Koll F."/>
            <person name="Le Moue A."/>
            <person name="Lepere C."/>
            <person name="Malinsky S."/>
            <person name="Nowacki M."/>
            <person name="Nowak J.K."/>
            <person name="Plattner H."/>
            <person name="Poulain J."/>
            <person name="Ruiz F."/>
            <person name="Serrano V."/>
            <person name="Zagulski M."/>
            <person name="Dessen P."/>
            <person name="Betermier M."/>
            <person name="Weissenbach J."/>
            <person name="Scarpelli C."/>
            <person name="Schachter V."/>
            <person name="Sperling L."/>
            <person name="Meyer E."/>
            <person name="Cohen J."/>
            <person name="Wincker P."/>
        </authorList>
    </citation>
    <scope>NUCLEOTIDE SEQUENCE [LARGE SCALE GENOMIC DNA]</scope>
    <source>
        <strain evidence="2 3">Stock d4-2</strain>
    </source>
</reference>
<keyword evidence="1" id="KW-1133">Transmembrane helix</keyword>
<dbReference type="Proteomes" id="UP000000600">
    <property type="component" value="Unassembled WGS sequence"/>
</dbReference>
<dbReference type="KEGG" id="ptm:GSPATT00015801001"/>
<dbReference type="RefSeq" id="XP_001448339.1">
    <property type="nucleotide sequence ID" value="XM_001448302.1"/>
</dbReference>
<gene>
    <name evidence="2" type="ORF">GSPATT00015801001</name>
</gene>
<dbReference type="InterPro" id="IPR029151">
    <property type="entry name" value="Sensor-like_sf"/>
</dbReference>
<dbReference type="AlphaFoldDB" id="A0DD25"/>
<proteinExistence type="predicted"/>
<keyword evidence="3" id="KW-1185">Reference proteome</keyword>
<feature type="transmembrane region" description="Helical" evidence="1">
    <location>
        <begin position="20"/>
        <end position="39"/>
    </location>
</feature>
<evidence type="ECO:0008006" key="4">
    <source>
        <dbReference type="Google" id="ProtNLM"/>
    </source>
</evidence>
<dbReference type="OrthoDB" id="298881at2759"/>
<dbReference type="EMBL" id="CT868385">
    <property type="protein sequence ID" value="CAK80942.1"/>
    <property type="molecule type" value="Genomic_DNA"/>
</dbReference>
<keyword evidence="1" id="KW-0472">Membrane</keyword>
<dbReference type="GeneID" id="5034124"/>
<evidence type="ECO:0000256" key="1">
    <source>
        <dbReference type="SAM" id="Phobius"/>
    </source>
</evidence>
<dbReference type="InParanoid" id="A0DD25"/>
<organism evidence="2 3">
    <name type="scientific">Paramecium tetraurelia</name>
    <dbReference type="NCBI Taxonomy" id="5888"/>
    <lineage>
        <taxon>Eukaryota</taxon>
        <taxon>Sar</taxon>
        <taxon>Alveolata</taxon>
        <taxon>Ciliophora</taxon>
        <taxon>Intramacronucleata</taxon>
        <taxon>Oligohymenophorea</taxon>
        <taxon>Peniculida</taxon>
        <taxon>Parameciidae</taxon>
        <taxon>Paramecium</taxon>
    </lineage>
</organism>
<evidence type="ECO:0000313" key="3">
    <source>
        <dbReference type="Proteomes" id="UP000000600"/>
    </source>
</evidence>
<sequence length="563" mass="66896">MLYKLLSCIRCLTLKRATSLLQLLIVCIVITLCLIVLTVNRVMMDALIQEISDKLLFKYNFQEYEIQTEMLKNQINWPIAKRFRMMNTFGIIYQDQKKSMIFNQNPLECPIFLGIPEEQFETLFELPEFCASNQQTQQKLERHRFNLFINQLNQLLIPLTWSPINDLYMSSTDSSQFFASCPPFFNIPTFNPHDRPWYQNHMEKSKGSSELIQVSNLYQTFGSHEYEFTITYSLMSSCQGCATEQRIDGVIGYDLGFREIQNQLNFKSFGYFILNNLGQIIHTNYVETFNLKLNESLAYIYQQNLTGFNEIDWDQIQFQSKKQPYLNNCTFHIHHLCRYNSIFNEDIILHVLNLNSDFYLVIFQNVTMQQQNIHESNQRKNDIIHSFQTYLIYLVIASFIFLVISWIGLYFFFRPIKEFRLAFLSQLYSKFSSSNSLIKIQSLFQRSSYFGLALKNLKSKINDINSKKCENCYLIENFKYPRSQLTIEYYQIKNQIKFVNVNENRNLLEQQDQNEKEQVQQTLKFQELRQQLFSYISSSQTIQSEIDENIQLINEPINTQRFL</sequence>
<dbReference type="Gene3D" id="3.30.450.20">
    <property type="entry name" value="PAS domain"/>
    <property type="match status" value="1"/>
</dbReference>
<protein>
    <recommendedName>
        <fullName evidence="4">Transmembrane protein</fullName>
    </recommendedName>
</protein>
<dbReference type="HOGENOM" id="CLU_025365_0_0_1"/>
<feature type="transmembrane region" description="Helical" evidence="1">
    <location>
        <begin position="390"/>
        <end position="413"/>
    </location>
</feature>
<name>A0DD25_PARTE</name>
<dbReference type="OMA" id="NEPINTQ"/>
<keyword evidence="1" id="KW-0812">Transmembrane</keyword>
<dbReference type="SUPFAM" id="SSF103190">
    <property type="entry name" value="Sensory domain-like"/>
    <property type="match status" value="1"/>
</dbReference>
<accession>A0DD25</accession>
<evidence type="ECO:0000313" key="2">
    <source>
        <dbReference type="EMBL" id="CAK80942.1"/>
    </source>
</evidence>